<organism evidence="1 2">
    <name type="scientific">Lithospermum erythrorhizon</name>
    <name type="common">Purple gromwell</name>
    <name type="synonym">Lithospermum officinale var. erythrorhizon</name>
    <dbReference type="NCBI Taxonomy" id="34254"/>
    <lineage>
        <taxon>Eukaryota</taxon>
        <taxon>Viridiplantae</taxon>
        <taxon>Streptophyta</taxon>
        <taxon>Embryophyta</taxon>
        <taxon>Tracheophyta</taxon>
        <taxon>Spermatophyta</taxon>
        <taxon>Magnoliopsida</taxon>
        <taxon>eudicotyledons</taxon>
        <taxon>Gunneridae</taxon>
        <taxon>Pentapetalae</taxon>
        <taxon>asterids</taxon>
        <taxon>lamiids</taxon>
        <taxon>Boraginales</taxon>
        <taxon>Boraginaceae</taxon>
        <taxon>Boraginoideae</taxon>
        <taxon>Lithospermeae</taxon>
        <taxon>Lithospermum</taxon>
    </lineage>
</organism>
<dbReference type="AlphaFoldDB" id="A0AAV3QWI8"/>
<dbReference type="PANTHER" id="PTHR45786:SF74">
    <property type="entry name" value="ATP-DEPENDENT DNA HELICASE"/>
    <property type="match status" value="1"/>
</dbReference>
<dbReference type="PANTHER" id="PTHR45786">
    <property type="entry name" value="DNA BINDING PROTEIN-LIKE"/>
    <property type="match status" value="1"/>
</dbReference>
<comment type="caution">
    <text evidence="1">The sequence shown here is derived from an EMBL/GenBank/DDBJ whole genome shotgun (WGS) entry which is preliminary data.</text>
</comment>
<proteinExistence type="predicted"/>
<protein>
    <submittedName>
        <fullName evidence="1">Uncharacterized protein</fullName>
    </submittedName>
</protein>
<evidence type="ECO:0000313" key="2">
    <source>
        <dbReference type="Proteomes" id="UP001454036"/>
    </source>
</evidence>
<dbReference type="Proteomes" id="UP001454036">
    <property type="component" value="Unassembled WGS sequence"/>
</dbReference>
<accession>A0AAV3QWI8</accession>
<dbReference type="EMBL" id="BAABME010023216">
    <property type="protein sequence ID" value="GAA0167566.1"/>
    <property type="molecule type" value="Genomic_DNA"/>
</dbReference>
<evidence type="ECO:0000313" key="1">
    <source>
        <dbReference type="EMBL" id="GAA0167566.1"/>
    </source>
</evidence>
<name>A0AAV3QWI8_LITER</name>
<sequence length="172" mass="19971">MLAQQDWILRRLIRDKNRINGPGPTWGQSAKARVEWVKLSSSAYQSSTWRICDPAQQETGPDHHLVQLINGTDERFKEFQNMIRTYDNHFAFTTIGITCDDKYQQRDHGIYTVKVQGQIHHYPNDLIPQDASKKMTGIQFYFFDPDHQVSNRLAAIPRLDASIVEKLVELLE</sequence>
<reference evidence="1 2" key="1">
    <citation type="submission" date="2024-01" db="EMBL/GenBank/DDBJ databases">
        <title>The complete chloroplast genome sequence of Lithospermum erythrorhizon: insights into the phylogenetic relationship among Boraginaceae species and the maternal lineages of purple gromwells.</title>
        <authorList>
            <person name="Okada T."/>
            <person name="Watanabe K."/>
        </authorList>
    </citation>
    <scope>NUCLEOTIDE SEQUENCE [LARGE SCALE GENOMIC DNA]</scope>
</reference>
<gene>
    <name evidence="1" type="ORF">LIER_40405</name>
</gene>
<keyword evidence="2" id="KW-1185">Reference proteome</keyword>